<accession>A0ABS1F1D1</accession>
<feature type="transmembrane region" description="Helical" evidence="1">
    <location>
        <begin position="39"/>
        <end position="59"/>
    </location>
</feature>
<name>A0ABS1F1D1_9PROT</name>
<comment type="caution">
    <text evidence="2">The sequence shown here is derived from an EMBL/GenBank/DDBJ whole genome shotgun (WGS) entry which is preliminary data.</text>
</comment>
<gene>
    <name evidence="2" type="ORF">JHL17_07365</name>
</gene>
<keyword evidence="3" id="KW-1185">Reference proteome</keyword>
<evidence type="ECO:0000256" key="1">
    <source>
        <dbReference type="SAM" id="Phobius"/>
    </source>
</evidence>
<keyword evidence="1" id="KW-0472">Membrane</keyword>
<protein>
    <submittedName>
        <fullName evidence="2">Uncharacterized protein</fullName>
    </submittedName>
</protein>
<dbReference type="Proteomes" id="UP000652760">
    <property type="component" value="Unassembled WGS sequence"/>
</dbReference>
<keyword evidence="1" id="KW-0812">Transmembrane</keyword>
<reference evidence="3" key="1">
    <citation type="submission" date="2021-01" db="EMBL/GenBank/DDBJ databases">
        <title>Genome public.</title>
        <authorList>
            <person name="Liu C."/>
            <person name="Sun Q."/>
        </authorList>
    </citation>
    <scope>NUCLEOTIDE SEQUENCE [LARGE SCALE GENOMIC DNA]</scope>
    <source>
        <strain evidence="3">YIM B02556</strain>
    </source>
</reference>
<evidence type="ECO:0000313" key="3">
    <source>
        <dbReference type="Proteomes" id="UP000652760"/>
    </source>
</evidence>
<dbReference type="EMBL" id="JAENHM010000025">
    <property type="protein sequence ID" value="MBK1837228.1"/>
    <property type="molecule type" value="Genomic_DNA"/>
</dbReference>
<proteinExistence type="predicted"/>
<organism evidence="2 3">
    <name type="scientific">Azospirillum endophyticum</name>
    <dbReference type="NCBI Taxonomy" id="2800326"/>
    <lineage>
        <taxon>Bacteria</taxon>
        <taxon>Pseudomonadati</taxon>
        <taxon>Pseudomonadota</taxon>
        <taxon>Alphaproteobacteria</taxon>
        <taxon>Rhodospirillales</taxon>
        <taxon>Azospirillaceae</taxon>
        <taxon>Azospirillum</taxon>
    </lineage>
</organism>
<keyword evidence="1" id="KW-1133">Transmembrane helix</keyword>
<sequence length="61" mass="6128">MASSKIVAGDPPPLSYPATILALTIGKLFFPVQSAFGPLLLALLAFGTGFVVRPLGGALSG</sequence>
<evidence type="ECO:0000313" key="2">
    <source>
        <dbReference type="EMBL" id="MBK1837228.1"/>
    </source>
</evidence>
<dbReference type="RefSeq" id="WP_200191589.1">
    <property type="nucleotide sequence ID" value="NZ_JAENHM010000025.1"/>
</dbReference>